<reference evidence="3" key="2">
    <citation type="journal article" date="2010" name="Nature">
        <title>Comparative genomics reveals mobile pathogenicity chromosomes in Fusarium.</title>
        <authorList>
            <person name="Ma L.J."/>
            <person name="van der Does H.C."/>
            <person name="Borkovich K.A."/>
            <person name="Coleman J.J."/>
            <person name="Daboussi M.J."/>
            <person name="Di Pietro A."/>
            <person name="Dufresne M."/>
            <person name="Freitag M."/>
            <person name="Grabherr M."/>
            <person name="Henrissat B."/>
            <person name="Houterman P.M."/>
            <person name="Kang S."/>
            <person name="Shim W.B."/>
            <person name="Woloshuk C."/>
            <person name="Xie X."/>
            <person name="Xu J.R."/>
            <person name="Antoniw J."/>
            <person name="Baker S.E."/>
            <person name="Bluhm B.H."/>
            <person name="Breakspear A."/>
            <person name="Brown D.W."/>
            <person name="Butchko R.A."/>
            <person name="Chapman S."/>
            <person name="Coulson R."/>
            <person name="Coutinho P.M."/>
            <person name="Danchin E.G."/>
            <person name="Diener A."/>
            <person name="Gale L.R."/>
            <person name="Gardiner D.M."/>
            <person name="Goff S."/>
            <person name="Hammond-Kosack K.E."/>
            <person name="Hilburn K."/>
            <person name="Hua-Van A."/>
            <person name="Jonkers W."/>
            <person name="Kazan K."/>
            <person name="Kodira C.D."/>
            <person name="Koehrsen M."/>
            <person name="Kumar L."/>
            <person name="Lee Y.H."/>
            <person name="Li L."/>
            <person name="Manners J.M."/>
            <person name="Miranda-Saavedra D."/>
            <person name="Mukherjee M."/>
            <person name="Park G."/>
            <person name="Park J."/>
            <person name="Park S.Y."/>
            <person name="Proctor R.H."/>
            <person name="Regev A."/>
            <person name="Ruiz-Roldan M.C."/>
            <person name="Sain D."/>
            <person name="Sakthikumar S."/>
            <person name="Sykes S."/>
            <person name="Schwartz D.C."/>
            <person name="Turgeon B.G."/>
            <person name="Wapinski I."/>
            <person name="Yoder O."/>
            <person name="Young S."/>
            <person name="Zeng Q."/>
            <person name="Zhou S."/>
            <person name="Galagan J."/>
            <person name="Cuomo C.A."/>
            <person name="Kistler H.C."/>
            <person name="Rep M."/>
        </authorList>
    </citation>
    <scope>NUCLEOTIDE SEQUENCE [LARGE SCALE GENOMIC DNA]</scope>
    <source>
        <strain evidence="3">4287</strain>
    </source>
</reference>
<dbReference type="AlphaFoldDB" id="A0A0J9W508"/>
<evidence type="ECO:0000313" key="4">
    <source>
        <dbReference type="Proteomes" id="UP000009097"/>
    </source>
</evidence>
<dbReference type="KEGG" id="fox:FOXG_22080"/>
<dbReference type="RefSeq" id="XP_018255911.1">
    <property type="nucleotide sequence ID" value="XM_018402465.1"/>
</dbReference>
<sequence length="282" mass="33372">MAGKEIPPALPTQSQVVGSSTNPYEAYTSCVATAYHALKNRFSQILQKNDSLTKNQRSLRRQLDQAQRENTKIRSERQRLQENYNKLAKDIGRMSTEKSQMYAQLEHERFQRELGDLVLDQYKDEIIERNEVIEREVFKKELSDLLLEQYRGEIEEQKKALRENELQMASCHRQMLAFSSQVSYWRQRVNLGENQICKLTSELEHIKGEMHRQNTMIARLEKERREAVDECSFFQAEIRKLKATYDELEMRVDELSATDVTEADEPRKIRATKKRRRRHTSQ</sequence>
<feature type="compositionally biased region" description="Basic residues" evidence="2">
    <location>
        <begin position="269"/>
        <end position="282"/>
    </location>
</feature>
<accession>A0A0J9W508</accession>
<name>A0A0J9W508_FUSO4</name>
<dbReference type="Gene3D" id="1.10.287.1490">
    <property type="match status" value="1"/>
</dbReference>
<proteinExistence type="predicted"/>
<reference evidence="3" key="1">
    <citation type="submission" date="2007-04" db="EMBL/GenBank/DDBJ databases">
        <authorList>
            <consortium name="The Broad Institute Genome Sequencing Platform"/>
            <person name="Birren B."/>
            <person name="Lander E."/>
            <person name="Galagan J."/>
            <person name="Nusbaum C."/>
            <person name="Devon K."/>
            <person name="Ma L.-J."/>
            <person name="Jaffe D."/>
            <person name="Butler J."/>
            <person name="Alvarez P."/>
            <person name="Gnerre S."/>
            <person name="Grabherr M."/>
            <person name="Kleber M."/>
            <person name="Mauceli E."/>
            <person name="Brockman W."/>
            <person name="MacCallum I.A."/>
            <person name="Young S."/>
            <person name="LaButti K."/>
            <person name="DeCaprio D."/>
            <person name="Crawford M."/>
            <person name="Koehrsen M."/>
            <person name="Engels R."/>
            <person name="Montgomery P."/>
            <person name="Pearson M."/>
            <person name="Howarth C."/>
            <person name="Larson L."/>
            <person name="White J."/>
            <person name="O'Leary S."/>
            <person name="Kodira C."/>
            <person name="Zeng Q."/>
            <person name="Yandava C."/>
            <person name="Alvarado L."/>
            <person name="Kistler C."/>
            <person name="Shim W.-B."/>
            <person name="Kang S."/>
            <person name="Woloshuk C."/>
        </authorList>
    </citation>
    <scope>NUCLEOTIDE SEQUENCE</scope>
    <source>
        <strain evidence="3">4287</strain>
    </source>
</reference>
<evidence type="ECO:0000256" key="1">
    <source>
        <dbReference type="SAM" id="Coils"/>
    </source>
</evidence>
<evidence type="ECO:0000313" key="3">
    <source>
        <dbReference type="EMBL" id="KNB17866.1"/>
    </source>
</evidence>
<feature type="region of interest" description="Disordered" evidence="2">
    <location>
        <begin position="259"/>
        <end position="282"/>
    </location>
</feature>
<gene>
    <name evidence="3" type="ORF">FOXG_22080</name>
</gene>
<dbReference type="EMBL" id="DS231723">
    <property type="protein sequence ID" value="KNB17866.1"/>
    <property type="molecule type" value="Genomic_DNA"/>
</dbReference>
<protein>
    <submittedName>
        <fullName evidence="3">Uncharacterized protein</fullName>
    </submittedName>
</protein>
<dbReference type="Proteomes" id="UP000009097">
    <property type="component" value="Unassembled WGS sequence"/>
</dbReference>
<evidence type="ECO:0000256" key="2">
    <source>
        <dbReference type="SAM" id="MobiDB-lite"/>
    </source>
</evidence>
<feature type="coiled-coil region" evidence="1">
    <location>
        <begin position="49"/>
        <end position="97"/>
    </location>
</feature>
<organism evidence="3 4">
    <name type="scientific">Fusarium oxysporum f. sp. lycopersici (strain 4287 / CBS 123668 / FGSC 9935 / NRRL 34936)</name>
    <name type="common">Fusarium vascular wilt of tomato</name>
    <dbReference type="NCBI Taxonomy" id="426428"/>
    <lineage>
        <taxon>Eukaryota</taxon>
        <taxon>Fungi</taxon>
        <taxon>Dikarya</taxon>
        <taxon>Ascomycota</taxon>
        <taxon>Pezizomycotina</taxon>
        <taxon>Sordariomycetes</taxon>
        <taxon>Hypocreomycetidae</taxon>
        <taxon>Hypocreales</taxon>
        <taxon>Nectriaceae</taxon>
        <taxon>Fusarium</taxon>
        <taxon>Fusarium oxysporum species complex</taxon>
    </lineage>
</organism>
<dbReference type="OrthoDB" id="4664347at2759"/>
<dbReference type="GeneID" id="28962786"/>
<dbReference type="VEuPathDB" id="FungiDB:FOXG_22080"/>
<keyword evidence="1" id="KW-0175">Coiled coil</keyword>
<feature type="coiled-coil region" evidence="1">
    <location>
        <begin position="203"/>
        <end position="258"/>
    </location>
</feature>